<keyword evidence="2" id="KW-0444">Lipid biosynthesis</keyword>
<evidence type="ECO:0000256" key="10">
    <source>
        <dbReference type="ARBA" id="ARBA00047785"/>
    </source>
</evidence>
<evidence type="ECO:0000256" key="1">
    <source>
        <dbReference type="ARBA" id="ARBA00005189"/>
    </source>
</evidence>
<dbReference type="InterPro" id="IPR045746">
    <property type="entry name" value="ACT14924-like_Acyltransf_dom"/>
</dbReference>
<dbReference type="OrthoDB" id="1113830at2"/>
<evidence type="ECO:0000256" key="3">
    <source>
        <dbReference type="ARBA" id="ARBA00022679"/>
    </source>
</evidence>
<organism evidence="12 13">
    <name type="scientific">Marinomonas balearica</name>
    <dbReference type="NCBI Taxonomy" id="491947"/>
    <lineage>
        <taxon>Bacteria</taxon>
        <taxon>Pseudomonadati</taxon>
        <taxon>Pseudomonadota</taxon>
        <taxon>Gammaproteobacteria</taxon>
        <taxon>Oceanospirillales</taxon>
        <taxon>Oceanospirillaceae</taxon>
        <taxon>Marinomonas</taxon>
    </lineage>
</organism>
<dbReference type="PANTHER" id="PTHR37323:SF1">
    <property type="entry name" value="L-ORNITHINE N(ALPHA)-ACYLTRANSFERASE"/>
    <property type="match status" value="1"/>
</dbReference>
<dbReference type="RefSeq" id="WP_133504861.1">
    <property type="nucleotide sequence ID" value="NZ_SNXC01000015.1"/>
</dbReference>
<protein>
    <recommendedName>
        <fullName evidence="8">L-ornithine N(alpha)-acyltransferase</fullName>
        <ecNumber evidence="7">2.3.2.30</ecNumber>
    </recommendedName>
</protein>
<dbReference type="Gene3D" id="3.40.630.30">
    <property type="match status" value="1"/>
</dbReference>
<evidence type="ECO:0000256" key="5">
    <source>
        <dbReference type="ARBA" id="ARBA00023315"/>
    </source>
</evidence>
<accession>A0A4R6M6V1</accession>
<comment type="catalytic activity">
    <reaction evidence="10">
        <text>a (3R)-hydroxyacyl-[ACP] + L-ornithine = a lyso-ornithine lipid + holo-[ACP] + H(+)</text>
        <dbReference type="Rhea" id="RHEA:20633"/>
        <dbReference type="Rhea" id="RHEA-COMP:9685"/>
        <dbReference type="Rhea" id="RHEA-COMP:9945"/>
        <dbReference type="ChEBI" id="CHEBI:15378"/>
        <dbReference type="ChEBI" id="CHEBI:46911"/>
        <dbReference type="ChEBI" id="CHEBI:64479"/>
        <dbReference type="ChEBI" id="CHEBI:78827"/>
        <dbReference type="ChEBI" id="CHEBI:138482"/>
        <dbReference type="EC" id="2.3.2.30"/>
    </reaction>
    <physiologicalReaction direction="left-to-right" evidence="10">
        <dbReference type="Rhea" id="RHEA:20634"/>
    </physiologicalReaction>
</comment>
<dbReference type="GO" id="GO:0043810">
    <property type="term" value="F:ornithine-acyl [acyl carrier protein] N-acyltransferase activity"/>
    <property type="evidence" value="ECO:0007669"/>
    <property type="project" value="UniProtKB-EC"/>
</dbReference>
<evidence type="ECO:0000256" key="6">
    <source>
        <dbReference type="ARBA" id="ARBA00038095"/>
    </source>
</evidence>
<comment type="pathway">
    <text evidence="1">Lipid metabolism.</text>
</comment>
<dbReference type="EMBL" id="SNXC01000015">
    <property type="protein sequence ID" value="TDO95789.1"/>
    <property type="molecule type" value="Genomic_DNA"/>
</dbReference>
<keyword evidence="4" id="KW-0443">Lipid metabolism</keyword>
<evidence type="ECO:0000256" key="7">
    <source>
        <dbReference type="ARBA" id="ARBA00039058"/>
    </source>
</evidence>
<gene>
    <name evidence="12" type="ORF">DFP79_3145</name>
</gene>
<dbReference type="AlphaFoldDB" id="A0A4R6M6V1"/>
<evidence type="ECO:0000259" key="11">
    <source>
        <dbReference type="SMART" id="SM00563"/>
    </source>
</evidence>
<comment type="function">
    <text evidence="9">Catalyzes the first step in the biosynthesis of ornithine lipids, which are phosphorus-free membrane lipids. Catalyzes the 3-hydroxyacyl-acyl carrier protein-dependent acylation of ornithine to form lyso-ornithine lipid (LOL).</text>
</comment>
<dbReference type="Pfam" id="PF13444">
    <property type="entry name" value="Acetyltransf_5"/>
    <property type="match status" value="1"/>
</dbReference>
<dbReference type="SUPFAM" id="SSF69593">
    <property type="entry name" value="Glycerol-3-phosphate (1)-acyltransferase"/>
    <property type="match status" value="1"/>
</dbReference>
<evidence type="ECO:0000256" key="8">
    <source>
        <dbReference type="ARBA" id="ARBA00039866"/>
    </source>
</evidence>
<dbReference type="Pfam" id="PF19576">
    <property type="entry name" value="Acyltransf_2"/>
    <property type="match status" value="1"/>
</dbReference>
<dbReference type="InterPro" id="IPR016181">
    <property type="entry name" value="Acyl_CoA_acyltransferase"/>
</dbReference>
<dbReference type="EC" id="2.3.2.30" evidence="7"/>
<dbReference type="GO" id="GO:0006629">
    <property type="term" value="P:lipid metabolic process"/>
    <property type="evidence" value="ECO:0007669"/>
    <property type="project" value="UniProtKB-KW"/>
</dbReference>
<comment type="caution">
    <text evidence="12">The sequence shown here is derived from an EMBL/GenBank/DDBJ whole genome shotgun (WGS) entry which is preliminary data.</text>
</comment>
<sequence>MQSPFRLPRITPFGLGESFLEWMTGLAKLDRLYQKRPQNLSSFEFMRHTLKVLNVDYRVGAGSIENIPKEGPVLIVANHPLGAVEGVILADLIGEVRQDVKVLANQLLKRLPEISDLFIGVDVFEGKSSARTNAKAVRDAHKHLSDGGVLVVFPAGEVSTYRDPETGKSANMLADVEWSQSVAKFIKRSCAVTVPMYIDGKNSALFYNAGKIHPLLRTAMLGRELLNKHSSNIQILIGNPLPYSETGRFEDNKELVKYLRLNTYLMSPQSAAQTKTVSQHLDPVISPISPDVLESEIDALSDESCLLKQGDFDVYCVHTRDIPNMMQEIGRVREENFRAVGEGSGNACDIDEYDHYYRQLFVWQRKERELVGAYRMGLVDELLENNGIDGLYSKSLFQYGPEFLETLDTSIEMGRSVVKQKYQRNLNSLLLLWKGIAAFASKHPKYTNLFGPVSISNDYSPMARQLMMEALSLHCYDEHKAELVSPSVPFKKAGNTFWQPHLLSCLADTSLLSNLLSRMEDGKGLPVLLRQYLKMNGKLVCFNLDPDFNDTLDGLIVVDLRNVPLKTLGKYMGREEAKTYLLQHGQDV</sequence>
<feature type="domain" description="Phospholipid/glycerol acyltransferase" evidence="11">
    <location>
        <begin position="73"/>
        <end position="201"/>
    </location>
</feature>
<evidence type="ECO:0000313" key="13">
    <source>
        <dbReference type="Proteomes" id="UP000294656"/>
    </source>
</evidence>
<reference evidence="12 13" key="1">
    <citation type="submission" date="2019-03" db="EMBL/GenBank/DDBJ databases">
        <title>Genomic Encyclopedia of Type Strains, Phase III (KMG-III): the genomes of soil and plant-associated and newly described type strains.</title>
        <authorList>
            <person name="Whitman W."/>
        </authorList>
    </citation>
    <scope>NUCLEOTIDE SEQUENCE [LARGE SCALE GENOMIC DNA]</scope>
    <source>
        <strain evidence="12 13">CECT 7378</strain>
    </source>
</reference>
<proteinExistence type="inferred from homology"/>
<dbReference type="InterPro" id="IPR052351">
    <property type="entry name" value="Ornithine_N-alpha-AT"/>
</dbReference>
<dbReference type="SUPFAM" id="SSF55729">
    <property type="entry name" value="Acyl-CoA N-acyltransferases (Nat)"/>
    <property type="match status" value="1"/>
</dbReference>
<dbReference type="CDD" id="cd07986">
    <property type="entry name" value="LPLAT_ACT14924-like"/>
    <property type="match status" value="1"/>
</dbReference>
<keyword evidence="3" id="KW-0808">Transferase</keyword>
<keyword evidence="13" id="KW-1185">Reference proteome</keyword>
<dbReference type="SMART" id="SM00563">
    <property type="entry name" value="PlsC"/>
    <property type="match status" value="1"/>
</dbReference>
<evidence type="ECO:0000313" key="12">
    <source>
        <dbReference type="EMBL" id="TDO95789.1"/>
    </source>
</evidence>
<keyword evidence="5" id="KW-0012">Acyltransferase</keyword>
<evidence type="ECO:0000256" key="2">
    <source>
        <dbReference type="ARBA" id="ARBA00022516"/>
    </source>
</evidence>
<evidence type="ECO:0000256" key="9">
    <source>
        <dbReference type="ARBA" id="ARBA00045724"/>
    </source>
</evidence>
<dbReference type="InterPro" id="IPR002123">
    <property type="entry name" value="Plipid/glycerol_acylTrfase"/>
</dbReference>
<evidence type="ECO:0000256" key="4">
    <source>
        <dbReference type="ARBA" id="ARBA00023098"/>
    </source>
</evidence>
<dbReference type="Proteomes" id="UP000294656">
    <property type="component" value="Unassembled WGS sequence"/>
</dbReference>
<dbReference type="PANTHER" id="PTHR37323">
    <property type="entry name" value="GCN5-RELATED N-ACETYLTRANSFERASE"/>
    <property type="match status" value="1"/>
</dbReference>
<name>A0A4R6M6V1_9GAMM</name>
<comment type="similarity">
    <text evidence="6">Belongs to the acetyltransferase family. OlsB subfamily.</text>
</comment>